<dbReference type="RefSeq" id="WP_188778535.1">
    <property type="nucleotide sequence ID" value="NZ_BMMB01000019.1"/>
</dbReference>
<keyword evidence="2" id="KW-0597">Phosphoprotein</keyword>
<dbReference type="SUPFAM" id="SSF55681">
    <property type="entry name" value="Class II aaRS and biotin synthetases"/>
    <property type="match status" value="1"/>
</dbReference>
<dbReference type="Gene3D" id="3.30.930.10">
    <property type="entry name" value="Bira Bifunctional Protein, Domain 2"/>
    <property type="match status" value="1"/>
</dbReference>
<dbReference type="Proteomes" id="UP001185028">
    <property type="component" value="Unassembled WGS sequence"/>
</dbReference>
<dbReference type="InterPro" id="IPR009081">
    <property type="entry name" value="PP-bd_ACP"/>
</dbReference>
<comment type="caution">
    <text evidence="5">The sequence shown here is derived from an EMBL/GenBank/DDBJ whole genome shotgun (WGS) entry which is preliminary data.</text>
</comment>
<sequence length="477" mass="54022">MEIQLQVSESMLGKLDLLMERIPYLAETITGVTYMETDHTVVVALDTEESAEAEELREDYAALCDSLMQTRVISKTVVRSNQSDSDRSVMSSPSVSSEASVSAPYLDETDITLLEQLDRSFIEIARRHGAVLREYPSTFTKANMARNQYHINFPQNIVGVATVPHQFKTINRFREQAASHSHHQSLVPTGEILQPCICYHCYEEQQGSRSGSRRIMTAKGKCFRNEIAWRKDEFRRTEFMMREIVFVGDQQWVMDTRNAIMDEVWELFTGLGLTGKIETATDPFFFSQDVKTKGAYQMVSNAKYELAAMRNNGQESSIASFNYCEDVLCGKYDIRDEDGNGMYSGCVAFGMDRWKEAFLERYGRDQSQWPTFTIQAPKQEQMVAVAATPVAHRGCSEDAEQAIMHVLHDIFQTEVNLEPDEDLNQAGLDSITTIDLIVGLEERLGIRIQDQDLTVANLSSIRTITEMLNNKYCAVVG</sequence>
<dbReference type="SUPFAM" id="SSF47336">
    <property type="entry name" value="ACP-like"/>
    <property type="match status" value="1"/>
</dbReference>
<dbReference type="EMBL" id="JAVDQH010000032">
    <property type="protein sequence ID" value="MDR6246560.1"/>
    <property type="molecule type" value="Genomic_DNA"/>
</dbReference>
<proteinExistence type="predicted"/>
<protein>
    <submittedName>
        <fullName evidence="5">Acyl carrier protein</fullName>
    </submittedName>
</protein>
<evidence type="ECO:0000256" key="2">
    <source>
        <dbReference type="ARBA" id="ARBA00022553"/>
    </source>
</evidence>
<feature type="domain" description="Aminoacyl-transfer RNA synthetases class-II family profile" evidence="4">
    <location>
        <begin position="220"/>
        <end position="377"/>
    </location>
</feature>
<dbReference type="Pfam" id="PF00550">
    <property type="entry name" value="PP-binding"/>
    <property type="match status" value="1"/>
</dbReference>
<keyword evidence="6" id="KW-1185">Reference proteome</keyword>
<reference evidence="5 6" key="1">
    <citation type="submission" date="2023-07" db="EMBL/GenBank/DDBJ databases">
        <title>Genomic Encyclopedia of Type Strains, Phase IV (KMG-IV): sequencing the most valuable type-strain genomes for metagenomic binning, comparative biology and taxonomic classification.</title>
        <authorList>
            <person name="Goeker M."/>
        </authorList>
    </citation>
    <scope>NUCLEOTIDE SEQUENCE [LARGE SCALE GENOMIC DNA]</scope>
    <source>
        <strain evidence="5 6">DSM 22170</strain>
    </source>
</reference>
<dbReference type="Gene3D" id="1.10.1200.10">
    <property type="entry name" value="ACP-like"/>
    <property type="match status" value="1"/>
</dbReference>
<feature type="domain" description="Carrier" evidence="3">
    <location>
        <begin position="394"/>
        <end position="472"/>
    </location>
</feature>
<dbReference type="PROSITE" id="PS50075">
    <property type="entry name" value="CARRIER"/>
    <property type="match status" value="1"/>
</dbReference>
<dbReference type="InterPro" id="IPR036736">
    <property type="entry name" value="ACP-like_sf"/>
</dbReference>
<evidence type="ECO:0000256" key="1">
    <source>
        <dbReference type="ARBA" id="ARBA00022450"/>
    </source>
</evidence>
<gene>
    <name evidence="5" type="ORF">JOC58_004505</name>
</gene>
<evidence type="ECO:0000259" key="4">
    <source>
        <dbReference type="PROSITE" id="PS50862"/>
    </source>
</evidence>
<evidence type="ECO:0000313" key="5">
    <source>
        <dbReference type="EMBL" id="MDR6246560.1"/>
    </source>
</evidence>
<dbReference type="PROSITE" id="PS50862">
    <property type="entry name" value="AA_TRNA_LIGASE_II"/>
    <property type="match status" value="1"/>
</dbReference>
<dbReference type="InterPro" id="IPR006195">
    <property type="entry name" value="aa-tRNA-synth_II"/>
</dbReference>
<dbReference type="InterPro" id="IPR006162">
    <property type="entry name" value="Ppantetheine_attach_site"/>
</dbReference>
<name>A0ABU1J5P4_9BACL</name>
<evidence type="ECO:0000259" key="3">
    <source>
        <dbReference type="PROSITE" id="PS50075"/>
    </source>
</evidence>
<keyword evidence="1" id="KW-0596">Phosphopantetheine</keyword>
<accession>A0ABU1J5P4</accession>
<organism evidence="5 6">
    <name type="scientific">Paenibacillus hunanensis</name>
    <dbReference type="NCBI Taxonomy" id="539262"/>
    <lineage>
        <taxon>Bacteria</taxon>
        <taxon>Bacillati</taxon>
        <taxon>Bacillota</taxon>
        <taxon>Bacilli</taxon>
        <taxon>Bacillales</taxon>
        <taxon>Paenibacillaceae</taxon>
        <taxon>Paenibacillus</taxon>
    </lineage>
</organism>
<evidence type="ECO:0000313" key="6">
    <source>
        <dbReference type="Proteomes" id="UP001185028"/>
    </source>
</evidence>
<dbReference type="InterPro" id="IPR045864">
    <property type="entry name" value="aa-tRNA-synth_II/BPL/LPL"/>
</dbReference>
<dbReference type="PROSITE" id="PS00012">
    <property type="entry name" value="PHOSPHOPANTETHEINE"/>
    <property type="match status" value="1"/>
</dbReference>